<keyword evidence="4" id="KW-1185">Reference proteome</keyword>
<dbReference type="Gene3D" id="2.40.128.110">
    <property type="entry name" value="Lipid/polyisoprenoid-binding, YceI-like"/>
    <property type="match status" value="1"/>
</dbReference>
<evidence type="ECO:0000313" key="4">
    <source>
        <dbReference type="Proteomes" id="UP000451233"/>
    </source>
</evidence>
<dbReference type="Proteomes" id="UP000451233">
    <property type="component" value="Unassembled WGS sequence"/>
</dbReference>
<dbReference type="InterPro" id="IPR007372">
    <property type="entry name" value="Lipid/polyisoprenoid-bd_YceI"/>
</dbReference>
<protein>
    <submittedName>
        <fullName evidence="3">YceI family protein</fullName>
    </submittedName>
</protein>
<feature type="chain" id="PRO_5029544025" evidence="1">
    <location>
        <begin position="34"/>
        <end position="211"/>
    </location>
</feature>
<name>A0A7K1Y0K5_9SPHI</name>
<dbReference type="PANTHER" id="PTHR34406:SF1">
    <property type="entry name" value="PROTEIN YCEI"/>
    <property type="match status" value="1"/>
</dbReference>
<proteinExistence type="predicted"/>
<organism evidence="3 4">
    <name type="scientific">Hufsiella ginkgonis</name>
    <dbReference type="NCBI Taxonomy" id="2695274"/>
    <lineage>
        <taxon>Bacteria</taxon>
        <taxon>Pseudomonadati</taxon>
        <taxon>Bacteroidota</taxon>
        <taxon>Sphingobacteriia</taxon>
        <taxon>Sphingobacteriales</taxon>
        <taxon>Sphingobacteriaceae</taxon>
        <taxon>Hufsiella</taxon>
    </lineage>
</organism>
<sequence length="211" mass="22623">MNTLHYRPVNPVKRAAWLLIALMAGLIASTQQAAAQTAYVAAGGSQITVSGTSTLHDWSMQATSFDVQGNFLLKNGQVADLNSLAFTLPVSNLKSKESSMDSRAYKALNEKEFPKMTFKLKDATVSAQLHSIKATGTLTIAGVSKEVILEASYTVNGDETITCKLTEPIKMSDYGVKAPTMMMGTIKTGDALTIDIVLKLKKSTSIAQSNQ</sequence>
<dbReference type="Pfam" id="PF04264">
    <property type="entry name" value="YceI"/>
    <property type="match status" value="1"/>
</dbReference>
<dbReference type="SUPFAM" id="SSF101874">
    <property type="entry name" value="YceI-like"/>
    <property type="match status" value="1"/>
</dbReference>
<dbReference type="PANTHER" id="PTHR34406">
    <property type="entry name" value="PROTEIN YCEI"/>
    <property type="match status" value="1"/>
</dbReference>
<comment type="caution">
    <text evidence="3">The sequence shown here is derived from an EMBL/GenBank/DDBJ whole genome shotgun (WGS) entry which is preliminary data.</text>
</comment>
<evidence type="ECO:0000313" key="3">
    <source>
        <dbReference type="EMBL" id="MXV16732.1"/>
    </source>
</evidence>
<dbReference type="InterPro" id="IPR036761">
    <property type="entry name" value="TTHA0802/YceI-like_sf"/>
</dbReference>
<dbReference type="RefSeq" id="WP_160907707.1">
    <property type="nucleotide sequence ID" value="NZ_WVHS01000003.1"/>
</dbReference>
<evidence type="ECO:0000259" key="2">
    <source>
        <dbReference type="SMART" id="SM00867"/>
    </source>
</evidence>
<evidence type="ECO:0000256" key="1">
    <source>
        <dbReference type="SAM" id="SignalP"/>
    </source>
</evidence>
<gene>
    <name evidence="3" type="ORF">GS398_15630</name>
</gene>
<feature type="signal peptide" evidence="1">
    <location>
        <begin position="1"/>
        <end position="33"/>
    </location>
</feature>
<keyword evidence="1" id="KW-0732">Signal</keyword>
<dbReference type="SMART" id="SM00867">
    <property type="entry name" value="YceI"/>
    <property type="match status" value="1"/>
</dbReference>
<reference evidence="3 4" key="1">
    <citation type="submission" date="2019-11" db="EMBL/GenBank/DDBJ databases">
        <title>Pedobacter sp. HMF7056 Genome sequencing and assembly.</title>
        <authorList>
            <person name="Kang H."/>
            <person name="Kim H."/>
            <person name="Joh K."/>
        </authorList>
    </citation>
    <scope>NUCLEOTIDE SEQUENCE [LARGE SCALE GENOMIC DNA]</scope>
    <source>
        <strain evidence="3 4">HMF7056</strain>
    </source>
</reference>
<accession>A0A7K1Y0K5</accession>
<dbReference type="AlphaFoldDB" id="A0A7K1Y0K5"/>
<dbReference type="EMBL" id="WVHS01000003">
    <property type="protein sequence ID" value="MXV16732.1"/>
    <property type="molecule type" value="Genomic_DNA"/>
</dbReference>
<feature type="domain" description="Lipid/polyisoprenoid-binding YceI-like" evidence="2">
    <location>
        <begin position="37"/>
        <end position="201"/>
    </location>
</feature>